<gene>
    <name evidence="8" type="ORF">FTW19_08750</name>
</gene>
<dbReference type="OrthoDB" id="9768837at2"/>
<feature type="transmembrane region" description="Helical" evidence="6">
    <location>
        <begin position="369"/>
        <end position="391"/>
    </location>
</feature>
<accession>A0A5B9E8F7</accession>
<name>A0A5B9E8F7_9BACT</name>
<dbReference type="PANTHER" id="PTHR30294">
    <property type="entry name" value="MEMBRANE COMPONENT OF ABC TRANSPORTER YHHJ-RELATED"/>
    <property type="match status" value="1"/>
</dbReference>
<dbReference type="PANTHER" id="PTHR30294:SF29">
    <property type="entry name" value="MULTIDRUG ABC TRANSPORTER PERMEASE YBHS-RELATED"/>
    <property type="match status" value="1"/>
</dbReference>
<evidence type="ECO:0000256" key="3">
    <source>
        <dbReference type="ARBA" id="ARBA00022692"/>
    </source>
</evidence>
<feature type="domain" description="ABC-2 type transporter transmembrane" evidence="7">
    <location>
        <begin position="20"/>
        <end position="388"/>
    </location>
</feature>
<feature type="transmembrane region" description="Helical" evidence="6">
    <location>
        <begin position="22"/>
        <end position="42"/>
    </location>
</feature>
<dbReference type="GO" id="GO:0005886">
    <property type="term" value="C:plasma membrane"/>
    <property type="evidence" value="ECO:0007669"/>
    <property type="project" value="UniProtKB-SubCell"/>
</dbReference>
<feature type="transmembrane region" description="Helical" evidence="6">
    <location>
        <begin position="182"/>
        <end position="199"/>
    </location>
</feature>
<organism evidence="8 9">
    <name type="scientific">Terriglobus albidus</name>
    <dbReference type="NCBI Taxonomy" id="1592106"/>
    <lineage>
        <taxon>Bacteria</taxon>
        <taxon>Pseudomonadati</taxon>
        <taxon>Acidobacteriota</taxon>
        <taxon>Terriglobia</taxon>
        <taxon>Terriglobales</taxon>
        <taxon>Acidobacteriaceae</taxon>
        <taxon>Terriglobus</taxon>
    </lineage>
</organism>
<evidence type="ECO:0000256" key="6">
    <source>
        <dbReference type="SAM" id="Phobius"/>
    </source>
</evidence>
<comment type="subcellular location">
    <subcellularLocation>
        <location evidence="1">Cell membrane</location>
        <topology evidence="1">Multi-pass membrane protein</topology>
    </subcellularLocation>
</comment>
<feature type="transmembrane region" description="Helical" evidence="6">
    <location>
        <begin position="283"/>
        <end position="305"/>
    </location>
</feature>
<evidence type="ECO:0000259" key="7">
    <source>
        <dbReference type="Pfam" id="PF12698"/>
    </source>
</evidence>
<dbReference type="RefSeq" id="WP_147647259.1">
    <property type="nucleotide sequence ID" value="NZ_CP042806.1"/>
</dbReference>
<dbReference type="GO" id="GO:0140359">
    <property type="term" value="F:ABC-type transporter activity"/>
    <property type="evidence" value="ECO:0007669"/>
    <property type="project" value="InterPro"/>
</dbReference>
<dbReference type="InterPro" id="IPR013525">
    <property type="entry name" value="ABC2_TM"/>
</dbReference>
<feature type="transmembrane region" description="Helical" evidence="6">
    <location>
        <begin position="247"/>
        <end position="271"/>
    </location>
</feature>
<dbReference type="KEGG" id="talb:FTW19_08750"/>
<dbReference type="InterPro" id="IPR051449">
    <property type="entry name" value="ABC-2_transporter_component"/>
</dbReference>
<evidence type="ECO:0000313" key="9">
    <source>
        <dbReference type="Proteomes" id="UP000321820"/>
    </source>
</evidence>
<dbReference type="EMBL" id="CP042806">
    <property type="protein sequence ID" value="QEE28069.1"/>
    <property type="molecule type" value="Genomic_DNA"/>
</dbReference>
<sequence length="414" mass="45160">MPNNIFLIAKREYLERVRTKSFLVTTMLIPLLMGGGILFSVVKSRHSKAASHIAVVAADTDLALALQDELEHGKDSAMQVDVISPPTGNTRQAVVDETAEKQIDGFLWIDVDKGKPKATYTSMSNADISTMQSIESALRRAIVREGMQRKGVDAGEIKLMMAPVDLETETIRNGEISKSDTMTAFFGAYVLFFLMYMAVMLHGMNVARSIIEEKTSRVFEVMLATVQPQEMMAGKLLGVGSVGLTQIGIWVLAALGLSAAPMASAVGAGAIHISFSAGQIIAFIGYFVMGFLLYSGMAAAIGAMVNSEQELQQFNMVIALPMAVCMFVLVPVISNPNSPFSRIISLIPTCTPLIMYLRIAISNPPWYDIAASVVILLATIYGVLWLTARIYRVGILMYGKRPTLPEILKWLKYS</sequence>
<keyword evidence="3 6" id="KW-0812">Transmembrane</keyword>
<dbReference type="Pfam" id="PF12698">
    <property type="entry name" value="ABC2_membrane_3"/>
    <property type="match status" value="1"/>
</dbReference>
<keyword evidence="9" id="KW-1185">Reference proteome</keyword>
<evidence type="ECO:0000313" key="8">
    <source>
        <dbReference type="EMBL" id="QEE28069.1"/>
    </source>
</evidence>
<keyword evidence="5 6" id="KW-0472">Membrane</keyword>
<proteinExistence type="predicted"/>
<keyword evidence="4 6" id="KW-1133">Transmembrane helix</keyword>
<dbReference type="AlphaFoldDB" id="A0A5B9E8F7"/>
<evidence type="ECO:0000256" key="5">
    <source>
        <dbReference type="ARBA" id="ARBA00023136"/>
    </source>
</evidence>
<dbReference type="Proteomes" id="UP000321820">
    <property type="component" value="Chromosome"/>
</dbReference>
<feature type="transmembrane region" description="Helical" evidence="6">
    <location>
        <begin position="340"/>
        <end position="357"/>
    </location>
</feature>
<evidence type="ECO:0000256" key="2">
    <source>
        <dbReference type="ARBA" id="ARBA00022475"/>
    </source>
</evidence>
<evidence type="ECO:0000256" key="1">
    <source>
        <dbReference type="ARBA" id="ARBA00004651"/>
    </source>
</evidence>
<evidence type="ECO:0000256" key="4">
    <source>
        <dbReference type="ARBA" id="ARBA00022989"/>
    </source>
</evidence>
<keyword evidence="2" id="KW-1003">Cell membrane</keyword>
<reference evidence="8 9" key="1">
    <citation type="submission" date="2019-08" db="EMBL/GenBank/DDBJ databases">
        <title>Complete genome sequence of Terriglobus albidus strain ORNL.</title>
        <authorList>
            <person name="Podar M."/>
        </authorList>
    </citation>
    <scope>NUCLEOTIDE SEQUENCE [LARGE SCALE GENOMIC DNA]</scope>
    <source>
        <strain evidence="8 9">ORNL</strain>
    </source>
</reference>
<feature type="transmembrane region" description="Helical" evidence="6">
    <location>
        <begin position="311"/>
        <end position="333"/>
    </location>
</feature>
<protein>
    <submittedName>
        <fullName evidence="8">ABC transporter permease</fullName>
    </submittedName>
</protein>